<dbReference type="PANTHER" id="PTHR13393">
    <property type="entry name" value="SAM-DEPENDENT METHYLTRANSFERASE"/>
    <property type="match status" value="1"/>
</dbReference>
<comment type="subcellular location">
    <subcellularLocation>
        <location evidence="6">Cytoplasm</location>
    </subcellularLocation>
</comment>
<evidence type="ECO:0000256" key="6">
    <source>
        <dbReference type="HAMAP-Rule" id="MF_01848"/>
    </source>
</evidence>
<evidence type="ECO:0000256" key="2">
    <source>
        <dbReference type="ARBA" id="ARBA00022552"/>
    </source>
</evidence>
<keyword evidence="2 6" id="KW-0698">rRNA processing</keyword>
<dbReference type="Proteomes" id="UP001255185">
    <property type="component" value="Unassembled WGS sequence"/>
</dbReference>
<accession>A0ABU1TNN9</accession>
<comment type="catalytic activity">
    <reaction evidence="6">
        <text>adenosine(1618) in 23S rRNA + S-adenosyl-L-methionine = N(6)-methyladenosine(1618) in 23S rRNA + S-adenosyl-L-homocysteine + H(+)</text>
        <dbReference type="Rhea" id="RHEA:16497"/>
        <dbReference type="Rhea" id="RHEA-COMP:10229"/>
        <dbReference type="Rhea" id="RHEA-COMP:10231"/>
        <dbReference type="ChEBI" id="CHEBI:15378"/>
        <dbReference type="ChEBI" id="CHEBI:57856"/>
        <dbReference type="ChEBI" id="CHEBI:59789"/>
        <dbReference type="ChEBI" id="CHEBI:74411"/>
        <dbReference type="ChEBI" id="CHEBI:74449"/>
        <dbReference type="EC" id="2.1.1.181"/>
    </reaction>
</comment>
<evidence type="ECO:0000256" key="5">
    <source>
        <dbReference type="ARBA" id="ARBA00022691"/>
    </source>
</evidence>
<evidence type="ECO:0000256" key="1">
    <source>
        <dbReference type="ARBA" id="ARBA00022490"/>
    </source>
</evidence>
<dbReference type="RefSeq" id="WP_310025777.1">
    <property type="nucleotide sequence ID" value="NZ_JAVDVI010000005.1"/>
</dbReference>
<evidence type="ECO:0000313" key="8">
    <source>
        <dbReference type="Proteomes" id="UP001255185"/>
    </source>
</evidence>
<dbReference type="PANTHER" id="PTHR13393:SF0">
    <property type="entry name" value="RNA N6-ADENOSINE-METHYLTRANSFERASE METTL16"/>
    <property type="match status" value="1"/>
</dbReference>
<organism evidence="7 8">
    <name type="scientific">Flavobacterium arsenatis</name>
    <dbReference type="NCBI Taxonomy" id="1484332"/>
    <lineage>
        <taxon>Bacteria</taxon>
        <taxon>Pseudomonadati</taxon>
        <taxon>Bacteroidota</taxon>
        <taxon>Flavobacteriia</taxon>
        <taxon>Flavobacteriales</taxon>
        <taxon>Flavobacteriaceae</taxon>
        <taxon>Flavobacterium</taxon>
    </lineage>
</organism>
<reference evidence="7 8" key="1">
    <citation type="submission" date="2023-07" db="EMBL/GenBank/DDBJ databases">
        <title>Sorghum-associated microbial communities from plants grown in Nebraska, USA.</title>
        <authorList>
            <person name="Schachtman D."/>
        </authorList>
    </citation>
    <scope>NUCLEOTIDE SEQUENCE [LARGE SCALE GENOMIC DNA]</scope>
    <source>
        <strain evidence="7 8">3773</strain>
    </source>
</reference>
<protein>
    <recommendedName>
        <fullName evidence="6">Ribosomal RNA large subunit methyltransferase F</fullName>
        <ecNumber evidence="6">2.1.1.181</ecNumber>
    </recommendedName>
    <alternativeName>
        <fullName evidence="6">23S rRNA mA1618 methyltransferase</fullName>
    </alternativeName>
    <alternativeName>
        <fullName evidence="6">rRNA adenine N-6-methyltransferase</fullName>
    </alternativeName>
</protein>
<evidence type="ECO:0000256" key="3">
    <source>
        <dbReference type="ARBA" id="ARBA00022603"/>
    </source>
</evidence>
<dbReference type="InterPro" id="IPR016909">
    <property type="entry name" value="rRNA_lsu_MeTfrase_F"/>
</dbReference>
<keyword evidence="3 6" id="KW-0489">Methyltransferase</keyword>
<dbReference type="InterPro" id="IPR029063">
    <property type="entry name" value="SAM-dependent_MTases_sf"/>
</dbReference>
<comment type="similarity">
    <text evidence="6">Belongs to the methyltransferase superfamily. METTL16/RlmF family.</text>
</comment>
<gene>
    <name evidence="6" type="primary">rlmF</name>
    <name evidence="7" type="ORF">J2X31_001585</name>
</gene>
<keyword evidence="5 6" id="KW-0949">S-adenosyl-L-methionine</keyword>
<sequence>MKPTITPEKTALHPRNPHRFRYDFAQLIQASPALQPFVFINEFNIESVDFSNPEAVKALNNAILISEYDIQNWDIPKNYLCPPIPGRADYIHYLADLLAEYNNEIIPQGDTVFGLDIGVGANCIYPIIGHSAYGWSFVATDIDEKAIDNCVKIIDENPKLQDAISLQQQMNSRYIFKDIIQPEDKFAFTLCNPPFHGSEEEANKGTIRKINNLENTKTSKPVLNFGGQNAELWCEGGELAFITQMIYESAKYPMQVLWFTTLVAKKSHLNSVYRTLAKVNVASIKTIEMAQGQKTSRIVAWTFQTETQLKSWKF</sequence>
<dbReference type="InterPro" id="IPR010286">
    <property type="entry name" value="METTL16/RlmF"/>
</dbReference>
<comment type="function">
    <text evidence="6">Specifically methylates the adenine in position 1618 of 23S rRNA.</text>
</comment>
<evidence type="ECO:0000313" key="7">
    <source>
        <dbReference type="EMBL" id="MDR6967574.1"/>
    </source>
</evidence>
<proteinExistence type="inferred from homology"/>
<dbReference type="EMBL" id="JAVDVI010000005">
    <property type="protein sequence ID" value="MDR6967574.1"/>
    <property type="molecule type" value="Genomic_DNA"/>
</dbReference>
<dbReference type="SUPFAM" id="SSF53335">
    <property type="entry name" value="S-adenosyl-L-methionine-dependent methyltransferases"/>
    <property type="match status" value="1"/>
</dbReference>
<comment type="caution">
    <text evidence="7">The sequence shown here is derived from an EMBL/GenBank/DDBJ whole genome shotgun (WGS) entry which is preliminary data.</text>
</comment>
<evidence type="ECO:0000256" key="4">
    <source>
        <dbReference type="ARBA" id="ARBA00022679"/>
    </source>
</evidence>
<dbReference type="GO" id="GO:0052907">
    <property type="term" value="F:23S rRNA (adenine(1618)-N(6))-methyltransferase activity"/>
    <property type="evidence" value="ECO:0007669"/>
    <property type="project" value="UniProtKB-EC"/>
</dbReference>
<dbReference type="PIRSF" id="PIRSF029038">
    <property type="entry name" value="Mtase_YbiN_prd"/>
    <property type="match status" value="1"/>
</dbReference>
<keyword evidence="4 6" id="KW-0808">Transferase</keyword>
<dbReference type="NCBIfam" id="NF008725">
    <property type="entry name" value="PRK11727.1"/>
    <property type="match status" value="1"/>
</dbReference>
<dbReference type="Pfam" id="PF05971">
    <property type="entry name" value="Methyltransf_10"/>
    <property type="match status" value="1"/>
</dbReference>
<keyword evidence="1 6" id="KW-0963">Cytoplasm</keyword>
<dbReference type="Gene3D" id="3.40.50.150">
    <property type="entry name" value="Vaccinia Virus protein VP39"/>
    <property type="match status" value="1"/>
</dbReference>
<keyword evidence="8" id="KW-1185">Reference proteome</keyword>
<dbReference type="HAMAP" id="MF_01848">
    <property type="entry name" value="23SrRNA_methyltr_F"/>
    <property type="match status" value="1"/>
</dbReference>
<dbReference type="EC" id="2.1.1.181" evidence="6"/>
<name>A0ABU1TNN9_9FLAO</name>